<dbReference type="EMBL" id="KN822123">
    <property type="protein sequence ID" value="KIM56067.1"/>
    <property type="molecule type" value="Genomic_DNA"/>
</dbReference>
<dbReference type="Proteomes" id="UP000053989">
    <property type="component" value="Unassembled WGS sequence"/>
</dbReference>
<feature type="domain" description="Fungal-type protein kinase" evidence="2">
    <location>
        <begin position="89"/>
        <end position="327"/>
    </location>
</feature>
<keyword evidence="4" id="KW-1185">Reference proteome</keyword>
<evidence type="ECO:0000256" key="1">
    <source>
        <dbReference type="SAM" id="MobiDB-lite"/>
    </source>
</evidence>
<feature type="region of interest" description="Disordered" evidence="1">
    <location>
        <begin position="1"/>
        <end position="22"/>
    </location>
</feature>
<protein>
    <recommendedName>
        <fullName evidence="2">Fungal-type protein kinase domain-containing protein</fullName>
    </recommendedName>
</protein>
<feature type="region of interest" description="Disordered" evidence="1">
    <location>
        <begin position="225"/>
        <end position="244"/>
    </location>
</feature>
<gene>
    <name evidence="3" type="ORF">SCLCIDRAFT_10810</name>
</gene>
<organism evidence="3 4">
    <name type="scientific">Scleroderma citrinum Foug A</name>
    <dbReference type="NCBI Taxonomy" id="1036808"/>
    <lineage>
        <taxon>Eukaryota</taxon>
        <taxon>Fungi</taxon>
        <taxon>Dikarya</taxon>
        <taxon>Basidiomycota</taxon>
        <taxon>Agaricomycotina</taxon>
        <taxon>Agaricomycetes</taxon>
        <taxon>Agaricomycetidae</taxon>
        <taxon>Boletales</taxon>
        <taxon>Sclerodermatineae</taxon>
        <taxon>Sclerodermataceae</taxon>
        <taxon>Scleroderma</taxon>
    </lineage>
</organism>
<dbReference type="OrthoDB" id="2739948at2759"/>
<dbReference type="STRING" id="1036808.A0A0C2ZU73"/>
<reference evidence="4" key="2">
    <citation type="submission" date="2015-01" db="EMBL/GenBank/DDBJ databases">
        <title>Evolutionary Origins and Diversification of the Mycorrhizal Mutualists.</title>
        <authorList>
            <consortium name="DOE Joint Genome Institute"/>
            <consortium name="Mycorrhizal Genomics Consortium"/>
            <person name="Kohler A."/>
            <person name="Kuo A."/>
            <person name="Nagy L.G."/>
            <person name="Floudas D."/>
            <person name="Copeland A."/>
            <person name="Barry K.W."/>
            <person name="Cichocki N."/>
            <person name="Veneault-Fourrey C."/>
            <person name="LaButti K."/>
            <person name="Lindquist E.A."/>
            <person name="Lipzen A."/>
            <person name="Lundell T."/>
            <person name="Morin E."/>
            <person name="Murat C."/>
            <person name="Riley R."/>
            <person name="Ohm R."/>
            <person name="Sun H."/>
            <person name="Tunlid A."/>
            <person name="Henrissat B."/>
            <person name="Grigoriev I.V."/>
            <person name="Hibbett D.S."/>
            <person name="Martin F."/>
        </authorList>
    </citation>
    <scope>NUCLEOTIDE SEQUENCE [LARGE SCALE GENOMIC DNA]</scope>
    <source>
        <strain evidence="4">Foug A</strain>
    </source>
</reference>
<dbReference type="AlphaFoldDB" id="A0A0C2ZU73"/>
<evidence type="ECO:0000259" key="2">
    <source>
        <dbReference type="Pfam" id="PF17667"/>
    </source>
</evidence>
<dbReference type="InterPro" id="IPR040976">
    <property type="entry name" value="Pkinase_fungal"/>
</dbReference>
<evidence type="ECO:0000313" key="4">
    <source>
        <dbReference type="Proteomes" id="UP000053989"/>
    </source>
</evidence>
<name>A0A0C2ZU73_9AGAM</name>
<sequence>MVSQQESLAPRTDPDTSVASRTKFLPTEKAVDTQESVAGFFDQVKTNKLEIDMYQPFIDVIKPYLRGFKVENTSVMSSTVQMGENQLKPDVAIYADDSERKDEKRTDFSAIEICIELKRSALHDPFDDADGAPFEKNTELGMSMRGQITSYATAHLGKQFRLFTFLVIIIRDMARIMHWERAGSTITNAFNYKQNPEFLINFFRRFASLSRKDRGWDTSVIPIDEAQPPSDIHSDTVRATDGPSTGESLEFHYYIGGRPPCPYSLIGRSTRGWPVFCVATQQVVFLKDTWRIDSDDIEPEGVTYRKLHEKNVHNIATVEASGDVVTDE</sequence>
<proteinExistence type="predicted"/>
<dbReference type="HOGENOM" id="CLU_006410_2_0_1"/>
<dbReference type="Pfam" id="PF17667">
    <property type="entry name" value="Pkinase_fungal"/>
    <property type="match status" value="1"/>
</dbReference>
<accession>A0A0C2ZU73</accession>
<evidence type="ECO:0000313" key="3">
    <source>
        <dbReference type="EMBL" id="KIM56067.1"/>
    </source>
</evidence>
<reference evidence="3 4" key="1">
    <citation type="submission" date="2014-04" db="EMBL/GenBank/DDBJ databases">
        <authorList>
            <consortium name="DOE Joint Genome Institute"/>
            <person name="Kuo A."/>
            <person name="Kohler A."/>
            <person name="Nagy L.G."/>
            <person name="Floudas D."/>
            <person name="Copeland A."/>
            <person name="Barry K.W."/>
            <person name="Cichocki N."/>
            <person name="Veneault-Fourrey C."/>
            <person name="LaButti K."/>
            <person name="Lindquist E.A."/>
            <person name="Lipzen A."/>
            <person name="Lundell T."/>
            <person name="Morin E."/>
            <person name="Murat C."/>
            <person name="Sun H."/>
            <person name="Tunlid A."/>
            <person name="Henrissat B."/>
            <person name="Grigoriev I.V."/>
            <person name="Hibbett D.S."/>
            <person name="Martin F."/>
            <person name="Nordberg H.P."/>
            <person name="Cantor M.N."/>
            <person name="Hua S.X."/>
        </authorList>
    </citation>
    <scope>NUCLEOTIDE SEQUENCE [LARGE SCALE GENOMIC DNA]</scope>
    <source>
        <strain evidence="3 4">Foug A</strain>
    </source>
</reference>
<dbReference type="InParanoid" id="A0A0C2ZU73"/>